<proteinExistence type="predicted"/>
<accession>A0ABQ7GDS1</accession>
<organism evidence="1 2">
    <name type="scientific">Dunaliella salina</name>
    <name type="common">Green alga</name>
    <name type="synonym">Protococcus salinus</name>
    <dbReference type="NCBI Taxonomy" id="3046"/>
    <lineage>
        <taxon>Eukaryota</taxon>
        <taxon>Viridiplantae</taxon>
        <taxon>Chlorophyta</taxon>
        <taxon>core chlorophytes</taxon>
        <taxon>Chlorophyceae</taxon>
        <taxon>CS clade</taxon>
        <taxon>Chlamydomonadales</taxon>
        <taxon>Dunaliellaceae</taxon>
        <taxon>Dunaliella</taxon>
    </lineage>
</organism>
<evidence type="ECO:0008006" key="3">
    <source>
        <dbReference type="Google" id="ProtNLM"/>
    </source>
</evidence>
<name>A0ABQ7GDS1_DUNSA</name>
<keyword evidence="2" id="KW-1185">Reference proteome</keyword>
<gene>
    <name evidence="1" type="ORF">DUNSADRAFT_11352</name>
</gene>
<reference evidence="1" key="1">
    <citation type="submission" date="2017-08" db="EMBL/GenBank/DDBJ databases">
        <authorList>
            <person name="Polle J.E."/>
            <person name="Barry K."/>
            <person name="Cushman J."/>
            <person name="Schmutz J."/>
            <person name="Tran D."/>
            <person name="Hathwaick L.T."/>
            <person name="Yim W.C."/>
            <person name="Jenkins J."/>
            <person name="Mckie-Krisberg Z.M."/>
            <person name="Prochnik S."/>
            <person name="Lindquist E."/>
            <person name="Dockter R.B."/>
            <person name="Adam C."/>
            <person name="Molina H."/>
            <person name="Bunkerborg J."/>
            <person name="Jin E."/>
            <person name="Buchheim M."/>
            <person name="Magnuson J."/>
        </authorList>
    </citation>
    <scope>NUCLEOTIDE SEQUENCE</scope>
    <source>
        <strain evidence="1">CCAP 19/18</strain>
    </source>
</reference>
<comment type="caution">
    <text evidence="1">The sequence shown here is derived from an EMBL/GenBank/DDBJ whole genome shotgun (WGS) entry which is preliminary data.</text>
</comment>
<dbReference type="EMBL" id="MU069855">
    <property type="protein sequence ID" value="KAF5832708.1"/>
    <property type="molecule type" value="Genomic_DNA"/>
</dbReference>
<dbReference type="Proteomes" id="UP000815325">
    <property type="component" value="Unassembled WGS sequence"/>
</dbReference>
<evidence type="ECO:0000313" key="2">
    <source>
        <dbReference type="Proteomes" id="UP000815325"/>
    </source>
</evidence>
<protein>
    <recommendedName>
        <fullName evidence="3">Encoded protein</fullName>
    </recommendedName>
</protein>
<sequence>MHRRGWVELDSLKHVQVRCKGFGHIWHSCLVCCLCAQVCDQLRTPDLYLITCTSSSQKGGLKQMRLCLNCAGGGLRPGAMMSSALPGTAAVPGVAVSAGDAAGQSAYCTSRNNCLDDLLNMDLLAMFNSQPSMLNSQPLSLPDGCLSPKWFFI</sequence>
<evidence type="ECO:0000313" key="1">
    <source>
        <dbReference type="EMBL" id="KAF5832708.1"/>
    </source>
</evidence>